<protein>
    <recommendedName>
        <fullName evidence="4">Phosphatidylinositol N-acetylglucosaminyltransferase subunit H conserved domain-containing protein</fullName>
    </recommendedName>
</protein>
<gene>
    <name evidence="5" type="ORF">PFDG_04851</name>
</gene>
<sequence>GYIRGYLSVNEFHILLFILYIFCIVVYFNNIFTEKLLLLKNIGIQIDKKDSFENYTKFICKNEIENIFINEDVVLGMNNMVYIYRDIKKIFFYSDNIYRDYKNNTRKNDR</sequence>
<dbReference type="GO" id="GO:0006506">
    <property type="term" value="P:GPI anchor biosynthetic process"/>
    <property type="evidence" value="ECO:0007669"/>
    <property type="project" value="UniProtKB-UniPathway"/>
</dbReference>
<dbReference type="InterPro" id="IPR019328">
    <property type="entry name" value="PIGH-H_dom"/>
</dbReference>
<keyword evidence="3" id="KW-1133">Transmembrane helix</keyword>
<evidence type="ECO:0000313" key="6">
    <source>
        <dbReference type="Proteomes" id="UP000054282"/>
    </source>
</evidence>
<proteinExistence type="inferred from homology"/>
<dbReference type="Proteomes" id="UP000054282">
    <property type="component" value="Unassembled WGS sequence"/>
</dbReference>
<evidence type="ECO:0000313" key="5">
    <source>
        <dbReference type="EMBL" id="KOB89303.1"/>
    </source>
</evidence>
<feature type="non-terminal residue" evidence="5">
    <location>
        <position position="110"/>
    </location>
</feature>
<comment type="pathway">
    <text evidence="1">Glycolipid biosynthesis; glycosylphosphatidylinositol-anchor biosynthesis.</text>
</comment>
<dbReference type="Pfam" id="PF10181">
    <property type="entry name" value="PIG-H"/>
    <property type="match status" value="1"/>
</dbReference>
<dbReference type="OrthoDB" id="6256716at2759"/>
<name>A0A0L7M936_PLAF4</name>
<reference evidence="6" key="2">
    <citation type="submission" date="2006-09" db="EMBL/GenBank/DDBJ databases">
        <title>The genome sequence of Plasmodium falciparum Dd2.</title>
        <authorList>
            <consortium name="The Broad Institute Genome Sequencing Platform"/>
            <person name="Birren B."/>
            <person name="Lander E."/>
            <person name="Galagan J."/>
            <person name="Nusbaum C."/>
            <person name="Devon K."/>
            <person name="Henn M."/>
            <person name="Jaffe D."/>
            <person name="Butler J."/>
            <person name="Alvarez P."/>
            <person name="Gnerre S."/>
            <person name="Grabherr M."/>
            <person name="Kleber M."/>
            <person name="Mauceli E."/>
            <person name="Brockman W."/>
            <person name="MacCallum I.A."/>
            <person name="Rounsley S."/>
            <person name="Young S."/>
            <person name="LaButti K."/>
            <person name="Pushparaj V."/>
            <person name="DeCaprio D."/>
            <person name="Crawford M."/>
            <person name="Koehrsen M."/>
            <person name="Engels R."/>
            <person name="Montgomery P."/>
            <person name="Pearson M."/>
            <person name="Howarth C."/>
            <person name="Larson L."/>
            <person name="Luoma S."/>
            <person name="White J."/>
            <person name="Kodira C."/>
            <person name="Zeng Q."/>
            <person name="O'Leary S."/>
            <person name="Yandava C."/>
            <person name="Alvarado L."/>
            <person name="Wirth D."/>
            <person name="Volkman S."/>
            <person name="Hartl D."/>
        </authorList>
    </citation>
    <scope>NUCLEOTIDE SEQUENCE [LARGE SCALE GENOMIC DNA]</scope>
</reference>
<feature type="non-terminal residue" evidence="5">
    <location>
        <position position="1"/>
    </location>
</feature>
<evidence type="ECO:0000259" key="4">
    <source>
        <dbReference type="Pfam" id="PF10181"/>
    </source>
</evidence>
<dbReference type="GO" id="GO:0000506">
    <property type="term" value="C:glycosylphosphatidylinositol-N-acetylglucosaminyltransferase (GPI-GnT) complex"/>
    <property type="evidence" value="ECO:0007669"/>
    <property type="project" value="InterPro"/>
</dbReference>
<dbReference type="PANTHER" id="PTHR15231:SF1">
    <property type="entry name" value="PHOSPHATIDYLINOSITOL N-ACETYLGLUCOSAMINYLTRANSFERASE SUBUNIT H"/>
    <property type="match status" value="1"/>
</dbReference>
<feature type="transmembrane region" description="Helical" evidence="3">
    <location>
        <begin position="12"/>
        <end position="32"/>
    </location>
</feature>
<evidence type="ECO:0000256" key="2">
    <source>
        <dbReference type="ARBA" id="ARBA00009610"/>
    </source>
</evidence>
<dbReference type="InterPro" id="IPR044215">
    <property type="entry name" value="PIG-H"/>
</dbReference>
<keyword evidence="3" id="KW-0472">Membrane</keyword>
<reference evidence="6" key="1">
    <citation type="submission" date="2006-09" db="EMBL/GenBank/DDBJ databases">
        <title>Annotation of Plasmodium falciparum Dd2.</title>
        <authorList>
            <consortium name="The Broad Institute Genome Sequencing Platform"/>
            <person name="Volkman S.K."/>
            <person name="Neafsey D.E."/>
            <person name="Dash A.P."/>
            <person name="Chitnis C.E."/>
            <person name="Hartl D.L."/>
            <person name="Young S.K."/>
            <person name="Zeng Q."/>
            <person name="Koehrsen M."/>
            <person name="Alvarado L."/>
            <person name="Berlin A."/>
            <person name="Borenstein D."/>
            <person name="Chapman S.B."/>
            <person name="Chen Z."/>
            <person name="Engels R."/>
            <person name="Freedman E."/>
            <person name="Gellesch M."/>
            <person name="Goldberg J."/>
            <person name="Griggs A."/>
            <person name="Gujja S."/>
            <person name="Heilman E.R."/>
            <person name="Heiman D.I."/>
            <person name="Howarth C."/>
            <person name="Jen D."/>
            <person name="Larson L."/>
            <person name="Mehta T."/>
            <person name="Neiman D."/>
            <person name="Park D."/>
            <person name="Pearson M."/>
            <person name="Roberts A."/>
            <person name="Saif S."/>
            <person name="Shea T."/>
            <person name="Shenoy N."/>
            <person name="Sisk P."/>
            <person name="Stolte C."/>
            <person name="Sykes S."/>
            <person name="Walk T."/>
            <person name="White J."/>
            <person name="Yandava C."/>
            <person name="Haas B."/>
            <person name="Henn M.R."/>
            <person name="Nusbaum C."/>
            <person name="Birren B."/>
        </authorList>
    </citation>
    <scope>NUCLEOTIDE SEQUENCE [LARGE SCALE GENOMIC DNA]</scope>
</reference>
<organism evidence="5 6">
    <name type="scientific">Plasmodium falciparum (isolate Dd2)</name>
    <dbReference type="NCBI Taxonomy" id="57267"/>
    <lineage>
        <taxon>Eukaryota</taxon>
        <taxon>Sar</taxon>
        <taxon>Alveolata</taxon>
        <taxon>Apicomplexa</taxon>
        <taxon>Aconoidasida</taxon>
        <taxon>Haemosporida</taxon>
        <taxon>Plasmodiidae</taxon>
        <taxon>Plasmodium</taxon>
        <taxon>Plasmodium (Laverania)</taxon>
    </lineage>
</organism>
<evidence type="ECO:0000256" key="1">
    <source>
        <dbReference type="ARBA" id="ARBA00004687"/>
    </source>
</evidence>
<dbReference type="UniPathway" id="UPA00196"/>
<feature type="domain" description="Phosphatidylinositol N-acetylglucosaminyltransferase subunit H conserved" evidence="4">
    <location>
        <begin position="36"/>
        <end position="75"/>
    </location>
</feature>
<dbReference type="EMBL" id="GG702185">
    <property type="protein sequence ID" value="KOB89303.1"/>
    <property type="molecule type" value="Genomic_DNA"/>
</dbReference>
<dbReference type="KEGG" id="pfd:PFDG_04851"/>
<dbReference type="PANTHER" id="PTHR15231">
    <property type="entry name" value="PHOSPHATIDYLINOSITOL N-ACETYLGLUCOSAMINYLTRANSFERASE SUBUNIT H"/>
    <property type="match status" value="1"/>
</dbReference>
<dbReference type="AlphaFoldDB" id="A0A0L7M936"/>
<accession>A0A0L7M936</accession>
<keyword evidence="3" id="KW-0812">Transmembrane</keyword>
<comment type="similarity">
    <text evidence="2">Belongs to the PIGH family.</text>
</comment>
<evidence type="ECO:0000256" key="3">
    <source>
        <dbReference type="SAM" id="Phobius"/>
    </source>
</evidence>